<dbReference type="Proteomes" id="UP000231263">
    <property type="component" value="Unassembled WGS sequence"/>
</dbReference>
<organism evidence="3 4">
    <name type="scientific">Candidatus Uhrbacteria bacterium CG_4_9_14_3_um_filter_41_35</name>
    <dbReference type="NCBI Taxonomy" id="1975034"/>
    <lineage>
        <taxon>Bacteria</taxon>
        <taxon>Candidatus Uhriibacteriota</taxon>
    </lineage>
</organism>
<dbReference type="AlphaFoldDB" id="A0A2M7XEL7"/>
<dbReference type="Pfam" id="PF01541">
    <property type="entry name" value="GIY-YIG"/>
    <property type="match status" value="1"/>
</dbReference>
<name>A0A2M7XEL7_9BACT</name>
<keyword evidence="3" id="KW-0540">Nuclease</keyword>
<dbReference type="InterPro" id="IPR000305">
    <property type="entry name" value="GIY-YIG_endonuc"/>
</dbReference>
<reference evidence="4" key="1">
    <citation type="submission" date="2017-09" db="EMBL/GenBank/DDBJ databases">
        <title>Depth-based differentiation of microbial function through sediment-hosted aquifers and enrichment of novel symbionts in the deep terrestrial subsurface.</title>
        <authorList>
            <person name="Probst A.J."/>
            <person name="Ladd B."/>
            <person name="Jarett J.K."/>
            <person name="Geller-Mcgrath D.E."/>
            <person name="Sieber C.M.K."/>
            <person name="Emerson J.B."/>
            <person name="Anantharaman K."/>
            <person name="Thomas B.C."/>
            <person name="Malmstrom R."/>
            <person name="Stieglmeier M."/>
            <person name="Klingl A."/>
            <person name="Woyke T."/>
            <person name="Ryan C.M."/>
            <person name="Banfield J.F."/>
        </authorList>
    </citation>
    <scope>NUCLEOTIDE SEQUENCE [LARGE SCALE GENOMIC DNA]</scope>
</reference>
<gene>
    <name evidence="3" type="ORF">CO173_03045</name>
</gene>
<evidence type="ECO:0000256" key="1">
    <source>
        <dbReference type="ARBA" id="ARBA00007435"/>
    </source>
</evidence>
<evidence type="ECO:0000313" key="3">
    <source>
        <dbReference type="EMBL" id="PJA46311.1"/>
    </source>
</evidence>
<dbReference type="EMBL" id="PFWT01000010">
    <property type="protein sequence ID" value="PJA46311.1"/>
    <property type="molecule type" value="Genomic_DNA"/>
</dbReference>
<accession>A0A2M7XEL7</accession>
<dbReference type="PROSITE" id="PS50164">
    <property type="entry name" value="GIY_YIG"/>
    <property type="match status" value="1"/>
</dbReference>
<evidence type="ECO:0000259" key="2">
    <source>
        <dbReference type="PROSITE" id="PS50164"/>
    </source>
</evidence>
<dbReference type="SUPFAM" id="SSF82771">
    <property type="entry name" value="GIY-YIG endonuclease"/>
    <property type="match status" value="1"/>
</dbReference>
<keyword evidence="3" id="KW-0255">Endonuclease</keyword>
<comment type="caution">
    <text evidence="3">The sequence shown here is derived from an EMBL/GenBank/DDBJ whole genome shotgun (WGS) entry which is preliminary data.</text>
</comment>
<feature type="domain" description="GIY-YIG" evidence="2">
    <location>
        <begin position="1"/>
        <end position="82"/>
    </location>
</feature>
<dbReference type="InterPro" id="IPR050190">
    <property type="entry name" value="UPF0213_domain"/>
</dbReference>
<comment type="similarity">
    <text evidence="1">Belongs to the UPF0213 family.</text>
</comment>
<dbReference type="SMART" id="SM00465">
    <property type="entry name" value="GIYc"/>
    <property type="match status" value="1"/>
</dbReference>
<dbReference type="GO" id="GO:0004519">
    <property type="term" value="F:endonuclease activity"/>
    <property type="evidence" value="ECO:0007669"/>
    <property type="project" value="UniProtKB-KW"/>
</dbReference>
<dbReference type="CDD" id="cd10449">
    <property type="entry name" value="GIY-YIG_SLX1_like"/>
    <property type="match status" value="1"/>
</dbReference>
<keyword evidence="3" id="KW-0378">Hydrolase</keyword>
<dbReference type="PANTHER" id="PTHR34477">
    <property type="entry name" value="UPF0213 PROTEIN YHBQ"/>
    <property type="match status" value="1"/>
</dbReference>
<dbReference type="Gene3D" id="3.40.1440.10">
    <property type="entry name" value="GIY-YIG endonuclease"/>
    <property type="match status" value="1"/>
</dbReference>
<sequence>MFYIYVLKSDASNRIYIGSTANINTRVMQHNQGKTPSTKPYKPWRLIYSESFQTKRESLIRERQMKKSGVIRNALREEKYNGLIV</sequence>
<proteinExistence type="inferred from homology"/>
<dbReference type="PANTHER" id="PTHR34477:SF1">
    <property type="entry name" value="UPF0213 PROTEIN YHBQ"/>
    <property type="match status" value="1"/>
</dbReference>
<dbReference type="InterPro" id="IPR035901">
    <property type="entry name" value="GIY-YIG_endonuc_sf"/>
</dbReference>
<evidence type="ECO:0000313" key="4">
    <source>
        <dbReference type="Proteomes" id="UP000231263"/>
    </source>
</evidence>
<protein>
    <submittedName>
        <fullName evidence="3">Endonuclease</fullName>
    </submittedName>
</protein>